<gene>
    <name evidence="1" type="ORF">SKAU_G00029360</name>
</gene>
<evidence type="ECO:0000313" key="1">
    <source>
        <dbReference type="EMBL" id="KAJ8382158.1"/>
    </source>
</evidence>
<protein>
    <submittedName>
        <fullName evidence="1">Uncharacterized protein</fullName>
    </submittedName>
</protein>
<dbReference type="Proteomes" id="UP001152622">
    <property type="component" value="Chromosome 1"/>
</dbReference>
<keyword evidence="2" id="KW-1185">Reference proteome</keyword>
<organism evidence="1 2">
    <name type="scientific">Synaphobranchus kaupii</name>
    <name type="common">Kaup's arrowtooth eel</name>
    <dbReference type="NCBI Taxonomy" id="118154"/>
    <lineage>
        <taxon>Eukaryota</taxon>
        <taxon>Metazoa</taxon>
        <taxon>Chordata</taxon>
        <taxon>Craniata</taxon>
        <taxon>Vertebrata</taxon>
        <taxon>Euteleostomi</taxon>
        <taxon>Actinopterygii</taxon>
        <taxon>Neopterygii</taxon>
        <taxon>Teleostei</taxon>
        <taxon>Anguilliformes</taxon>
        <taxon>Synaphobranchidae</taxon>
        <taxon>Synaphobranchus</taxon>
    </lineage>
</organism>
<dbReference type="AlphaFoldDB" id="A0A9Q1GEL1"/>
<sequence>MFLLPSLDLGAFFTSAPRLPAGLRPKCASAELILTPWPLHGTPESSHTAFQTCTLTHVRAMFTQPFPVK</sequence>
<proteinExistence type="predicted"/>
<name>A0A9Q1GEL1_SYNKA</name>
<dbReference type="EMBL" id="JAINUF010000001">
    <property type="protein sequence ID" value="KAJ8382158.1"/>
    <property type="molecule type" value="Genomic_DNA"/>
</dbReference>
<reference evidence="1" key="1">
    <citation type="journal article" date="2023" name="Science">
        <title>Genome structures resolve the early diversification of teleost fishes.</title>
        <authorList>
            <person name="Parey E."/>
            <person name="Louis A."/>
            <person name="Montfort J."/>
            <person name="Bouchez O."/>
            <person name="Roques C."/>
            <person name="Iampietro C."/>
            <person name="Lluch J."/>
            <person name="Castinel A."/>
            <person name="Donnadieu C."/>
            <person name="Desvignes T."/>
            <person name="Floi Bucao C."/>
            <person name="Jouanno E."/>
            <person name="Wen M."/>
            <person name="Mejri S."/>
            <person name="Dirks R."/>
            <person name="Jansen H."/>
            <person name="Henkel C."/>
            <person name="Chen W.J."/>
            <person name="Zahm M."/>
            <person name="Cabau C."/>
            <person name="Klopp C."/>
            <person name="Thompson A.W."/>
            <person name="Robinson-Rechavi M."/>
            <person name="Braasch I."/>
            <person name="Lecointre G."/>
            <person name="Bobe J."/>
            <person name="Postlethwait J.H."/>
            <person name="Berthelot C."/>
            <person name="Roest Crollius H."/>
            <person name="Guiguen Y."/>
        </authorList>
    </citation>
    <scope>NUCLEOTIDE SEQUENCE</scope>
    <source>
        <strain evidence="1">WJC10195</strain>
    </source>
</reference>
<accession>A0A9Q1GEL1</accession>
<evidence type="ECO:0000313" key="2">
    <source>
        <dbReference type="Proteomes" id="UP001152622"/>
    </source>
</evidence>
<comment type="caution">
    <text evidence="1">The sequence shown here is derived from an EMBL/GenBank/DDBJ whole genome shotgun (WGS) entry which is preliminary data.</text>
</comment>